<keyword evidence="2" id="KW-1185">Reference proteome</keyword>
<comment type="caution">
    <text evidence="1">The sequence shown here is derived from an EMBL/GenBank/DDBJ whole genome shotgun (WGS) entry which is preliminary data.</text>
</comment>
<dbReference type="Proteomes" id="UP001138681">
    <property type="component" value="Unassembled WGS sequence"/>
</dbReference>
<reference evidence="1" key="1">
    <citation type="submission" date="2021-04" db="EMBL/GenBank/DDBJ databases">
        <authorList>
            <person name="Pira H."/>
            <person name="Risdian C."/>
            <person name="Wink J."/>
        </authorList>
    </citation>
    <scope>NUCLEOTIDE SEQUENCE</scope>
    <source>
        <strain evidence="1">WH158</strain>
    </source>
</reference>
<proteinExistence type="predicted"/>
<evidence type="ECO:0000313" key="1">
    <source>
        <dbReference type="EMBL" id="MBV7259531.1"/>
    </source>
</evidence>
<dbReference type="EMBL" id="JAGSPC010000001">
    <property type="protein sequence ID" value="MBV7259531.1"/>
    <property type="molecule type" value="Genomic_DNA"/>
</dbReference>
<dbReference type="AlphaFoldDB" id="A0A9X1F3A7"/>
<dbReference type="RefSeq" id="WP_218404749.1">
    <property type="nucleotide sequence ID" value="NZ_JAGSPC010000001.1"/>
</dbReference>
<sequence length="327" mass="35681">MKIHSDIAALRSDPVSQRRIAGRMRKAKQVWQDDTWTARILEDLRAYGAGCSIENCPELTAITNDHALATDFAEFWMNGFASALRDEPLGEVPFLYRSAAGFSSMRIAAAGRAAINLVVYERCQDEARGSAMSALFVDSESHEMVLTGTASATFHAVSDGNGGRPTIRTKELKLSPGDQLSLNGLQESRQINSVDGSMVMLQVSRVPDKPAPSLEYRLSDCALIKTVSGDKSASQRFVALGVLRELGGGSARSLEAMQNTALNKNEDIEVRWEAVRHCLAADTKRGWALLDRLIVDADDDLTQPALRLREQLVAHEPILAQLSKDAA</sequence>
<protein>
    <submittedName>
        <fullName evidence="1">Uncharacterized protein</fullName>
    </submittedName>
</protein>
<evidence type="ECO:0000313" key="2">
    <source>
        <dbReference type="Proteomes" id="UP001138681"/>
    </source>
</evidence>
<gene>
    <name evidence="1" type="ORF">KCG46_08090</name>
</gene>
<accession>A0A9X1F3A7</accession>
<organism evidence="1 2">
    <name type="scientific">Erythrobacter crassostreae</name>
    <dbReference type="NCBI Taxonomy" id="2828328"/>
    <lineage>
        <taxon>Bacteria</taxon>
        <taxon>Pseudomonadati</taxon>
        <taxon>Pseudomonadota</taxon>
        <taxon>Alphaproteobacteria</taxon>
        <taxon>Sphingomonadales</taxon>
        <taxon>Erythrobacteraceae</taxon>
        <taxon>Erythrobacter/Porphyrobacter group</taxon>
        <taxon>Erythrobacter</taxon>
    </lineage>
</organism>
<name>A0A9X1F3A7_9SPHN</name>